<proteinExistence type="predicted"/>
<dbReference type="Proteomes" id="UP000035579">
    <property type="component" value="Chromosome"/>
</dbReference>
<dbReference type="AlphaFoldDB" id="A0AAC8QEA7"/>
<feature type="region of interest" description="Disordered" evidence="1">
    <location>
        <begin position="126"/>
        <end position="148"/>
    </location>
</feature>
<protein>
    <submittedName>
        <fullName evidence="2">Uncharacterized protein</fullName>
    </submittedName>
</protein>
<name>A0AAC8QEA7_9BACT</name>
<gene>
    <name evidence="2" type="ORF">AA314_07779</name>
</gene>
<dbReference type="KEGG" id="age:AA314_07779"/>
<evidence type="ECO:0000313" key="2">
    <source>
        <dbReference type="EMBL" id="AKJ06153.1"/>
    </source>
</evidence>
<accession>A0AAC8QEA7</accession>
<organism evidence="2 3">
    <name type="scientific">Archangium gephyra</name>
    <dbReference type="NCBI Taxonomy" id="48"/>
    <lineage>
        <taxon>Bacteria</taxon>
        <taxon>Pseudomonadati</taxon>
        <taxon>Myxococcota</taxon>
        <taxon>Myxococcia</taxon>
        <taxon>Myxococcales</taxon>
        <taxon>Cystobacterineae</taxon>
        <taxon>Archangiaceae</taxon>
        <taxon>Archangium</taxon>
    </lineage>
</organism>
<reference evidence="2 3" key="1">
    <citation type="submission" date="2015-05" db="EMBL/GenBank/DDBJ databases">
        <title>Genome assembly of Archangium gephyra DSM 2261.</title>
        <authorList>
            <person name="Sharma G."/>
            <person name="Subramanian S."/>
        </authorList>
    </citation>
    <scope>NUCLEOTIDE SEQUENCE [LARGE SCALE GENOMIC DNA]</scope>
    <source>
        <strain evidence="2 3">DSM 2261</strain>
    </source>
</reference>
<evidence type="ECO:0000313" key="3">
    <source>
        <dbReference type="Proteomes" id="UP000035579"/>
    </source>
</evidence>
<dbReference type="EMBL" id="CP011509">
    <property type="protein sequence ID" value="AKJ06153.1"/>
    <property type="molecule type" value="Genomic_DNA"/>
</dbReference>
<sequence>MPEKLFGVFISTPHHGCTRRGFEKDIGVAGLRWDAARAGRRGPVQGDERLPREVVEVGAYLHGRVDLLGQRNGQGDVAAHGRGRHARRKSLWPRRYHDLGGGRRGRRLDDRSGRLGGRTAWVVRRRTGASAPGVRQGEGSNGDDDDGTAISSRSVAHICSLYLECGFRQEGASISINIPWNFYAANG</sequence>
<evidence type="ECO:0000256" key="1">
    <source>
        <dbReference type="SAM" id="MobiDB-lite"/>
    </source>
</evidence>